<proteinExistence type="predicted"/>
<organism evidence="3">
    <name type="scientific">Noccaea caerulescens</name>
    <name type="common">Alpine penny-cress</name>
    <name type="synonym">Thlaspi caerulescens</name>
    <dbReference type="NCBI Taxonomy" id="107243"/>
    <lineage>
        <taxon>Eukaryota</taxon>
        <taxon>Viridiplantae</taxon>
        <taxon>Streptophyta</taxon>
        <taxon>Embryophyta</taxon>
        <taxon>Tracheophyta</taxon>
        <taxon>Spermatophyta</taxon>
        <taxon>Magnoliopsida</taxon>
        <taxon>eudicotyledons</taxon>
        <taxon>Gunneridae</taxon>
        <taxon>Pentapetalae</taxon>
        <taxon>rosids</taxon>
        <taxon>malvids</taxon>
        <taxon>Brassicales</taxon>
        <taxon>Brassicaceae</taxon>
        <taxon>Coluteocarpeae</taxon>
        <taxon>Noccaea</taxon>
    </lineage>
</organism>
<dbReference type="PANTHER" id="PTHR34188">
    <property type="entry name" value="OS01G0299500 PROTEIN"/>
    <property type="match status" value="1"/>
</dbReference>
<name>A0A1J3DDD3_NOCCA</name>
<protein>
    <recommendedName>
        <fullName evidence="4">Transmembrane protein</fullName>
    </recommendedName>
</protein>
<sequence length="227" mass="24123">MGMSLDFDVDLEKGVVDFDNVYTKSPEKPLKPVSPENKPVINGQETVGSLENDACPVQCAISKPGWGRSDRKEKRKKSASKPPRPPRGPSLDAADQKLIREIAELAMLKRARIERMRALKKSRAAKAASAASSLGNVFATLITAIFFFVLIFQGLSPRAAASSGNGNSHLVDAGKANGGFVSVQIQYAGNPSASEPDGGYTGPVLAQSLLKPVSGLESGKKMNRVSQ</sequence>
<feature type="region of interest" description="Disordered" evidence="1">
    <location>
        <begin position="22"/>
        <end position="94"/>
    </location>
</feature>
<keyword evidence="2" id="KW-0812">Transmembrane</keyword>
<dbReference type="PANTHER" id="PTHR34188:SF20">
    <property type="entry name" value="PROTEIN, PUTATIVE-RELATED"/>
    <property type="match status" value="1"/>
</dbReference>
<feature type="transmembrane region" description="Helical" evidence="2">
    <location>
        <begin position="127"/>
        <end position="152"/>
    </location>
</feature>
<reference evidence="3" key="1">
    <citation type="submission" date="2016-07" db="EMBL/GenBank/DDBJ databases">
        <title>De novo transcriptome assembly of four accessions of the metal hyperaccumulator plant Noccaea caerulescens.</title>
        <authorList>
            <person name="Blande D."/>
            <person name="Halimaa P."/>
            <person name="Tervahauta A.I."/>
            <person name="Aarts M.G."/>
            <person name="Karenlampi S.O."/>
        </authorList>
    </citation>
    <scope>NUCLEOTIDE SEQUENCE</scope>
</reference>
<keyword evidence="2" id="KW-1133">Transmembrane helix</keyword>
<dbReference type="EMBL" id="GEVI01015193">
    <property type="protein sequence ID" value="JAU17127.1"/>
    <property type="molecule type" value="Transcribed_RNA"/>
</dbReference>
<evidence type="ECO:0000256" key="1">
    <source>
        <dbReference type="SAM" id="MobiDB-lite"/>
    </source>
</evidence>
<keyword evidence="2" id="KW-0472">Membrane</keyword>
<evidence type="ECO:0000313" key="3">
    <source>
        <dbReference type="EMBL" id="JAU17127.1"/>
    </source>
</evidence>
<evidence type="ECO:0000256" key="2">
    <source>
        <dbReference type="SAM" id="Phobius"/>
    </source>
</evidence>
<dbReference type="AlphaFoldDB" id="A0A1J3DDD3"/>
<gene>
    <name evidence="3" type="ORF">GA_TR19226_c0_g1_i1_g.61572</name>
</gene>
<accession>A0A1J3DDD3</accession>
<evidence type="ECO:0008006" key="4">
    <source>
        <dbReference type="Google" id="ProtNLM"/>
    </source>
</evidence>